<dbReference type="PANTHER" id="PTHR43747:SF4">
    <property type="entry name" value="FLAVIN-DEPENDENT TRYPTOPHAN HALOGENASE"/>
    <property type="match status" value="1"/>
</dbReference>
<dbReference type="InterPro" id="IPR006905">
    <property type="entry name" value="Flavin_halogenase"/>
</dbReference>
<dbReference type="InterPro" id="IPR050816">
    <property type="entry name" value="Flavin-dep_Halogenase_NPB"/>
</dbReference>
<keyword evidence="2" id="KW-1185">Reference proteome</keyword>
<accession>A0ABN1AD64</accession>
<evidence type="ECO:0000313" key="1">
    <source>
        <dbReference type="EMBL" id="GAA0473582.1"/>
    </source>
</evidence>
<dbReference type="InterPro" id="IPR033856">
    <property type="entry name" value="Trp_halogen"/>
</dbReference>
<protein>
    <submittedName>
        <fullName evidence="1">Tryptophan 7-halogenase</fullName>
    </submittedName>
</protein>
<reference evidence="1 2" key="1">
    <citation type="journal article" date="2019" name="Int. J. Syst. Evol. Microbiol.">
        <title>The Global Catalogue of Microorganisms (GCM) 10K type strain sequencing project: providing services to taxonomists for standard genome sequencing and annotation.</title>
        <authorList>
            <consortium name="The Broad Institute Genomics Platform"/>
            <consortium name="The Broad Institute Genome Sequencing Center for Infectious Disease"/>
            <person name="Wu L."/>
            <person name="Ma J."/>
        </authorList>
    </citation>
    <scope>NUCLEOTIDE SEQUENCE [LARGE SCALE GENOMIC DNA]</scope>
    <source>
        <strain evidence="1 2">JCM 14162</strain>
    </source>
</reference>
<gene>
    <name evidence="1" type="ORF">GCM10009096_13640</name>
</gene>
<dbReference type="PANTHER" id="PTHR43747">
    <property type="entry name" value="FAD-BINDING PROTEIN"/>
    <property type="match status" value="1"/>
</dbReference>
<dbReference type="EMBL" id="BAAAEM010000002">
    <property type="protein sequence ID" value="GAA0473582.1"/>
    <property type="molecule type" value="Genomic_DNA"/>
</dbReference>
<name>A0ABN1AD64_9SPHN</name>
<sequence>MQKFVIAGGGTAGWMAAAALSRFLGKQANITLVESDAIGTVGVGEATIPQIRLFNHGLGIDENAFVAATQGSFKLGIQFDGWSGDGQHYIHAFGNIGRQLGLVGYHHYWLRALKSSKTNDLWSASPCAVASAENRFAPVEEKPGQLPSGVAYAYHFDAGLYAKFLRQYAEAGGVKRIEGLIADVRQDPENGTIQSLQLESGQLVEGDFFIDCSGFRGLLIEGALNAGYDDWRHWLPCDRAVAVPCEATKPLTPYTKSSARKAGWQWRIPLQHRTGNGHVYSSAHMSDDEAASILLDNLDGCALDEPRQLQFTTGKRTRAWVKNCVALGLSAGFMEPLESTSIHLIQSAIARLLQLLPGDHIAEADIAEYNRQTDFEWERIRDFLILHYHANGRSEPFWQAVRDAEIPDSLAHKIALFKANGRIVREHEELFTEAGWLQVLIGQGIVPEGYHPLADQLSENDLVEFLKLAGQHAQRIASRMPDHSDYIARHCAAQQHSSPTNRIVA</sequence>
<dbReference type="InterPro" id="IPR036188">
    <property type="entry name" value="FAD/NAD-bd_sf"/>
</dbReference>
<comment type="caution">
    <text evidence="1">The sequence shown here is derived from an EMBL/GenBank/DDBJ whole genome shotgun (WGS) entry which is preliminary data.</text>
</comment>
<dbReference type="Gene3D" id="3.50.50.60">
    <property type="entry name" value="FAD/NAD(P)-binding domain"/>
    <property type="match status" value="1"/>
</dbReference>
<dbReference type="RefSeq" id="WP_229956108.1">
    <property type="nucleotide sequence ID" value="NZ_BAAAEM010000002.1"/>
</dbReference>
<evidence type="ECO:0000313" key="2">
    <source>
        <dbReference type="Proteomes" id="UP001500713"/>
    </source>
</evidence>
<dbReference type="Proteomes" id="UP001500713">
    <property type="component" value="Unassembled WGS sequence"/>
</dbReference>
<proteinExistence type="predicted"/>
<dbReference type="SUPFAM" id="SSF51905">
    <property type="entry name" value="FAD/NAD(P)-binding domain"/>
    <property type="match status" value="1"/>
</dbReference>
<organism evidence="1 2">
    <name type="scientific">Parasphingorhabdus litoris</name>
    <dbReference type="NCBI Taxonomy" id="394733"/>
    <lineage>
        <taxon>Bacteria</taxon>
        <taxon>Pseudomonadati</taxon>
        <taxon>Pseudomonadota</taxon>
        <taxon>Alphaproteobacteria</taxon>
        <taxon>Sphingomonadales</taxon>
        <taxon>Sphingomonadaceae</taxon>
        <taxon>Parasphingorhabdus</taxon>
    </lineage>
</organism>
<dbReference type="PIRSF" id="PIRSF011396">
    <property type="entry name" value="Trp_halogenase"/>
    <property type="match status" value="1"/>
</dbReference>
<dbReference type="Pfam" id="PF04820">
    <property type="entry name" value="Trp_halogenase"/>
    <property type="match status" value="1"/>
</dbReference>